<evidence type="ECO:0000313" key="7">
    <source>
        <dbReference type="Proteomes" id="UP000657385"/>
    </source>
</evidence>
<dbReference type="Gene3D" id="2.40.50.100">
    <property type="match status" value="1"/>
</dbReference>
<dbReference type="GO" id="GO:0005829">
    <property type="term" value="C:cytosol"/>
    <property type="evidence" value="ECO:0007669"/>
    <property type="project" value="TreeGrafter"/>
</dbReference>
<feature type="domain" description="Lipoyl-binding" evidence="5">
    <location>
        <begin position="24"/>
        <end position="105"/>
    </location>
</feature>
<evidence type="ECO:0000256" key="1">
    <source>
        <dbReference type="ARBA" id="ARBA00009249"/>
    </source>
</evidence>
<proteinExistence type="inferred from homology"/>
<dbReference type="InterPro" id="IPR011053">
    <property type="entry name" value="Single_hybrid_motif"/>
</dbReference>
<accession>A0A931B0A9</accession>
<dbReference type="NCBIfam" id="NF002270">
    <property type="entry name" value="PRK01202.1"/>
    <property type="match status" value="1"/>
</dbReference>
<name>A0A931B0A9_9ACTN</name>
<dbReference type="NCBIfam" id="TIGR00527">
    <property type="entry name" value="gcvH"/>
    <property type="match status" value="1"/>
</dbReference>
<keyword evidence="2 3" id="KW-0450">Lipoyl</keyword>
<dbReference type="GO" id="GO:0009249">
    <property type="term" value="P:protein lipoylation"/>
    <property type="evidence" value="ECO:0007669"/>
    <property type="project" value="TreeGrafter"/>
</dbReference>
<dbReference type="PROSITE" id="PS00189">
    <property type="entry name" value="LIPOYL"/>
    <property type="match status" value="1"/>
</dbReference>
<dbReference type="SUPFAM" id="SSF51230">
    <property type="entry name" value="Single hybrid motif"/>
    <property type="match status" value="1"/>
</dbReference>
<comment type="subunit">
    <text evidence="3">The glycine cleavage system is composed of four proteins: P, T, L and H.</text>
</comment>
<dbReference type="CDD" id="cd06848">
    <property type="entry name" value="GCS_H"/>
    <property type="match status" value="1"/>
</dbReference>
<dbReference type="InterPro" id="IPR000089">
    <property type="entry name" value="Biotin_lipoyl"/>
</dbReference>
<dbReference type="InterPro" id="IPR033753">
    <property type="entry name" value="GCV_H/Fam206"/>
</dbReference>
<sequence>MANVPADLKYTDDHEWVQQEKSDTVSVGITDYAQSQLGDIVFLELPEVGRAIKAGDPIGTIESVKSVSELYSPVSGEVVAVNADAVDSPEDVNDDAFATWLIKIKLAAGSSTDGLLDAAAYGKLIG</sequence>
<evidence type="ECO:0000256" key="3">
    <source>
        <dbReference type="HAMAP-Rule" id="MF_00272"/>
    </source>
</evidence>
<dbReference type="AlphaFoldDB" id="A0A931B0A9"/>
<dbReference type="GO" id="GO:0019464">
    <property type="term" value="P:glycine decarboxylation via glycine cleavage system"/>
    <property type="evidence" value="ECO:0007669"/>
    <property type="project" value="UniProtKB-UniRule"/>
</dbReference>
<dbReference type="HAMAP" id="MF_00272">
    <property type="entry name" value="GcvH"/>
    <property type="match status" value="1"/>
</dbReference>
<dbReference type="RefSeq" id="WP_196191968.1">
    <property type="nucleotide sequence ID" value="NZ_JADPRT010000001.1"/>
</dbReference>
<comment type="similarity">
    <text evidence="1 3">Belongs to the GcvH family.</text>
</comment>
<feature type="modified residue" description="N6-lipoyllysine" evidence="3 4">
    <location>
        <position position="65"/>
    </location>
</feature>
<comment type="function">
    <text evidence="3">The glycine cleavage system catalyzes the degradation of glycine. The H protein shuttles the methylamine group of glycine from the P protein to the T protein.</text>
</comment>
<evidence type="ECO:0000256" key="4">
    <source>
        <dbReference type="PIRSR" id="PIRSR617453-50"/>
    </source>
</evidence>
<dbReference type="GO" id="GO:0005960">
    <property type="term" value="C:glycine cleavage complex"/>
    <property type="evidence" value="ECO:0007669"/>
    <property type="project" value="InterPro"/>
</dbReference>
<dbReference type="InterPro" id="IPR002930">
    <property type="entry name" value="GCV_H"/>
</dbReference>
<protein>
    <recommendedName>
        <fullName evidence="3">Glycine cleavage system H protein</fullName>
    </recommendedName>
</protein>
<evidence type="ECO:0000313" key="6">
    <source>
        <dbReference type="EMBL" id="MBF9066787.1"/>
    </source>
</evidence>
<comment type="cofactor">
    <cofactor evidence="3">
        <name>(R)-lipoate</name>
        <dbReference type="ChEBI" id="CHEBI:83088"/>
    </cofactor>
    <text evidence="3">Binds 1 lipoyl cofactor covalently.</text>
</comment>
<reference evidence="6" key="1">
    <citation type="submission" date="2020-11" db="EMBL/GenBank/DDBJ databases">
        <title>Isolation and identification of active actinomycetes.</title>
        <authorList>
            <person name="Yu B."/>
        </authorList>
    </citation>
    <scope>NUCLEOTIDE SEQUENCE</scope>
    <source>
        <strain evidence="6">NEAU-YB345</strain>
    </source>
</reference>
<dbReference type="EMBL" id="JADPRT010000001">
    <property type="protein sequence ID" value="MBF9066787.1"/>
    <property type="molecule type" value="Genomic_DNA"/>
</dbReference>
<dbReference type="Pfam" id="PF01597">
    <property type="entry name" value="GCV_H"/>
    <property type="match status" value="1"/>
</dbReference>
<comment type="caution">
    <text evidence="6">The sequence shown here is derived from an EMBL/GenBank/DDBJ whole genome shotgun (WGS) entry which is preliminary data.</text>
</comment>
<organism evidence="6 7">
    <name type="scientific">Streptacidiphilus fuscans</name>
    <dbReference type="NCBI Taxonomy" id="2789292"/>
    <lineage>
        <taxon>Bacteria</taxon>
        <taxon>Bacillati</taxon>
        <taxon>Actinomycetota</taxon>
        <taxon>Actinomycetes</taxon>
        <taxon>Kitasatosporales</taxon>
        <taxon>Streptomycetaceae</taxon>
        <taxon>Streptacidiphilus</taxon>
    </lineage>
</organism>
<dbReference type="InterPro" id="IPR017453">
    <property type="entry name" value="GCV_H_sub"/>
</dbReference>
<dbReference type="PROSITE" id="PS50968">
    <property type="entry name" value="BIOTINYL_LIPOYL"/>
    <property type="match status" value="1"/>
</dbReference>
<keyword evidence="7" id="KW-1185">Reference proteome</keyword>
<evidence type="ECO:0000256" key="2">
    <source>
        <dbReference type="ARBA" id="ARBA00022823"/>
    </source>
</evidence>
<dbReference type="Proteomes" id="UP000657385">
    <property type="component" value="Unassembled WGS sequence"/>
</dbReference>
<evidence type="ECO:0000259" key="5">
    <source>
        <dbReference type="PROSITE" id="PS50968"/>
    </source>
</evidence>
<dbReference type="InterPro" id="IPR003016">
    <property type="entry name" value="2-oxoA_DH_lipoyl-BS"/>
</dbReference>
<dbReference type="PANTHER" id="PTHR11715:SF3">
    <property type="entry name" value="GLYCINE CLEAVAGE SYSTEM H PROTEIN-RELATED"/>
    <property type="match status" value="1"/>
</dbReference>
<dbReference type="PANTHER" id="PTHR11715">
    <property type="entry name" value="GLYCINE CLEAVAGE SYSTEM H PROTEIN"/>
    <property type="match status" value="1"/>
</dbReference>
<gene>
    <name evidence="3 6" type="primary">gcvH</name>
    <name evidence="6" type="ORF">I2501_01885</name>
</gene>